<dbReference type="InterPro" id="IPR016163">
    <property type="entry name" value="Ald_DH_C"/>
</dbReference>
<dbReference type="InterPro" id="IPR016161">
    <property type="entry name" value="Ald_DH/histidinol_DH"/>
</dbReference>
<comment type="similarity">
    <text evidence="1">Belongs to the aldehyde dehydrogenase family.</text>
</comment>
<name>A0A2U1JYI2_9BACI</name>
<dbReference type="NCBIfam" id="TIGR01780">
    <property type="entry name" value="SSADH"/>
    <property type="match status" value="1"/>
</dbReference>
<evidence type="ECO:0000256" key="1">
    <source>
        <dbReference type="ARBA" id="ARBA00009986"/>
    </source>
</evidence>
<protein>
    <submittedName>
        <fullName evidence="4">Succinate-semialdehyde dehydrogenase (NADP(+))</fullName>
    </submittedName>
</protein>
<dbReference type="GO" id="GO:0004777">
    <property type="term" value="F:succinate-semialdehyde dehydrogenase (NAD+) activity"/>
    <property type="evidence" value="ECO:0007669"/>
    <property type="project" value="TreeGrafter"/>
</dbReference>
<evidence type="ECO:0000256" key="2">
    <source>
        <dbReference type="ARBA" id="ARBA00023002"/>
    </source>
</evidence>
<dbReference type="Pfam" id="PF00171">
    <property type="entry name" value="Aldedh"/>
    <property type="match status" value="1"/>
</dbReference>
<evidence type="ECO:0000313" key="4">
    <source>
        <dbReference type="EMBL" id="PWA10004.1"/>
    </source>
</evidence>
<dbReference type="InterPro" id="IPR010102">
    <property type="entry name" value="Succ_semiAld_DH"/>
</dbReference>
<dbReference type="FunFam" id="3.40.605.10:FF:000005">
    <property type="entry name" value="Succinate-semialdehyde dehydrogenase I"/>
    <property type="match status" value="1"/>
</dbReference>
<gene>
    <name evidence="4" type="ORF">DCC39_12005</name>
</gene>
<dbReference type="CDD" id="cd07103">
    <property type="entry name" value="ALDH_F5_SSADH_GabD"/>
    <property type="match status" value="1"/>
</dbReference>
<dbReference type="Gene3D" id="3.40.309.10">
    <property type="entry name" value="Aldehyde Dehydrogenase, Chain A, domain 2"/>
    <property type="match status" value="1"/>
</dbReference>
<dbReference type="Gene3D" id="3.40.605.10">
    <property type="entry name" value="Aldehyde Dehydrogenase, Chain A, domain 1"/>
    <property type="match status" value="1"/>
</dbReference>
<keyword evidence="2" id="KW-0560">Oxidoreductase</keyword>
<dbReference type="PROSITE" id="PS00070">
    <property type="entry name" value="ALDEHYDE_DEHYDR_CYS"/>
    <property type="match status" value="1"/>
</dbReference>
<proteinExistence type="inferred from homology"/>
<dbReference type="FunFam" id="3.40.605.10:FF:000026">
    <property type="entry name" value="Aldehyde dehydrogenase, putative"/>
    <property type="match status" value="1"/>
</dbReference>
<feature type="domain" description="Aldehyde dehydrogenase" evidence="3">
    <location>
        <begin position="11"/>
        <end position="470"/>
    </location>
</feature>
<dbReference type="GO" id="GO:0009450">
    <property type="term" value="P:gamma-aminobutyric acid catabolic process"/>
    <property type="evidence" value="ECO:0007669"/>
    <property type="project" value="InterPro"/>
</dbReference>
<dbReference type="RefSeq" id="WP_116555146.1">
    <property type="nucleotide sequence ID" value="NZ_QCZG01000025.1"/>
</dbReference>
<comment type="caution">
    <text evidence="4">The sequence shown here is derived from an EMBL/GenBank/DDBJ whole genome shotgun (WGS) entry which is preliminary data.</text>
</comment>
<keyword evidence="5" id="KW-1185">Reference proteome</keyword>
<dbReference type="InterPro" id="IPR016162">
    <property type="entry name" value="Ald_DH_N"/>
</dbReference>
<dbReference type="InterPro" id="IPR015590">
    <property type="entry name" value="Aldehyde_DH_dom"/>
</dbReference>
<sequence>MDKLLYINGSWTGENLDKVEVKNPATGELVGTVPNAGKKETREAIAAAYDAFPTWSKLTAYERAGYLEKLYDLMIESADEMGELMTREMGKPLGEAIGEVKYAADFIKWFAEEGKRVYGRTIPSHVDNKRMLVTKQPVGVVGAITPWNFPAAMITRKLGPALASGCTFIVKPPNETPLTAIMLVELCEKAGIPKGVVNLVTGEASEIGEEMLTNPHVSKITFTGSTEVGKLLLKQGADQVKKMSMELGGHAPIIVLDDADIDKAVNGALLSKFRNGGQTCICGNRIYVQEGIHDEFVEKFVAEASKLKVGNGLEEGIDIGPVISKKGYEKIDRHVQNAIKQGADCVLGGQGKVEGDTYFYNPTILTGVQPGMIIMNEETFGPVAPIQKVKTIEEAVKYANQTHYGLAAYVFTENYKKGIEVAESLQYGIVGWNDGVPSAPQSPFGGMKQSGLGREGGSEGIEEYLETKYIAVGL</sequence>
<dbReference type="Proteomes" id="UP000245998">
    <property type="component" value="Unassembled WGS sequence"/>
</dbReference>
<dbReference type="AlphaFoldDB" id="A0A2U1JYI2"/>
<dbReference type="OrthoDB" id="9762913at2"/>
<dbReference type="PANTHER" id="PTHR43353:SF5">
    <property type="entry name" value="SUCCINATE-SEMIALDEHYDE DEHYDROGENASE, MITOCHONDRIAL"/>
    <property type="match status" value="1"/>
</dbReference>
<evidence type="ECO:0000259" key="3">
    <source>
        <dbReference type="Pfam" id="PF00171"/>
    </source>
</evidence>
<dbReference type="EMBL" id="QCZG01000025">
    <property type="protein sequence ID" value="PWA10004.1"/>
    <property type="molecule type" value="Genomic_DNA"/>
</dbReference>
<dbReference type="InterPro" id="IPR050740">
    <property type="entry name" value="Aldehyde_DH_Superfamily"/>
</dbReference>
<dbReference type="FunFam" id="3.40.309.10:FF:000004">
    <property type="entry name" value="Succinate-semialdehyde dehydrogenase I"/>
    <property type="match status" value="1"/>
</dbReference>
<dbReference type="SUPFAM" id="SSF53720">
    <property type="entry name" value="ALDH-like"/>
    <property type="match status" value="1"/>
</dbReference>
<reference evidence="4 5" key="1">
    <citation type="submission" date="2018-04" db="EMBL/GenBank/DDBJ databases">
        <title>Camelliibacillus theae gen. nov., sp. nov., isolated from Pu'er tea.</title>
        <authorList>
            <person name="Niu L."/>
        </authorList>
    </citation>
    <scope>NUCLEOTIDE SEQUENCE [LARGE SCALE GENOMIC DNA]</scope>
    <source>
        <strain evidence="4 5">T8</strain>
    </source>
</reference>
<organism evidence="4 5">
    <name type="scientific">Pueribacillus theae</name>
    <dbReference type="NCBI Taxonomy" id="2171751"/>
    <lineage>
        <taxon>Bacteria</taxon>
        <taxon>Bacillati</taxon>
        <taxon>Bacillota</taxon>
        <taxon>Bacilli</taxon>
        <taxon>Bacillales</taxon>
        <taxon>Bacillaceae</taxon>
        <taxon>Pueribacillus</taxon>
    </lineage>
</organism>
<accession>A0A2U1JYI2</accession>
<dbReference type="InterPro" id="IPR016160">
    <property type="entry name" value="Ald_DH_CS_CYS"/>
</dbReference>
<evidence type="ECO:0000313" key="5">
    <source>
        <dbReference type="Proteomes" id="UP000245998"/>
    </source>
</evidence>
<dbReference type="PANTHER" id="PTHR43353">
    <property type="entry name" value="SUCCINATE-SEMIALDEHYDE DEHYDROGENASE, MITOCHONDRIAL"/>
    <property type="match status" value="1"/>
</dbReference>